<dbReference type="AlphaFoldDB" id="A0A9P8ZXV8"/>
<dbReference type="GeneID" id="70124542"/>
<protein>
    <submittedName>
        <fullName evidence="1">Uncharacterized protein</fullName>
    </submittedName>
</protein>
<dbReference type="RefSeq" id="XP_045959606.1">
    <property type="nucleotide sequence ID" value="XM_046095649.1"/>
</dbReference>
<name>A0A9P8ZXV8_9PEZI</name>
<dbReference type="Proteomes" id="UP000758603">
    <property type="component" value="Unassembled WGS sequence"/>
</dbReference>
<organism evidence="1 2">
    <name type="scientific">Truncatella angustata</name>
    <dbReference type="NCBI Taxonomy" id="152316"/>
    <lineage>
        <taxon>Eukaryota</taxon>
        <taxon>Fungi</taxon>
        <taxon>Dikarya</taxon>
        <taxon>Ascomycota</taxon>
        <taxon>Pezizomycotina</taxon>
        <taxon>Sordariomycetes</taxon>
        <taxon>Xylariomycetidae</taxon>
        <taxon>Amphisphaeriales</taxon>
        <taxon>Sporocadaceae</taxon>
        <taxon>Truncatella</taxon>
    </lineage>
</organism>
<evidence type="ECO:0000313" key="1">
    <source>
        <dbReference type="EMBL" id="KAH6655341.1"/>
    </source>
</evidence>
<proteinExistence type="predicted"/>
<keyword evidence="2" id="KW-1185">Reference proteome</keyword>
<reference evidence="1" key="1">
    <citation type="journal article" date="2021" name="Nat. Commun.">
        <title>Genetic determinants of endophytism in the Arabidopsis root mycobiome.</title>
        <authorList>
            <person name="Mesny F."/>
            <person name="Miyauchi S."/>
            <person name="Thiergart T."/>
            <person name="Pickel B."/>
            <person name="Atanasova L."/>
            <person name="Karlsson M."/>
            <person name="Huettel B."/>
            <person name="Barry K.W."/>
            <person name="Haridas S."/>
            <person name="Chen C."/>
            <person name="Bauer D."/>
            <person name="Andreopoulos W."/>
            <person name="Pangilinan J."/>
            <person name="LaButti K."/>
            <person name="Riley R."/>
            <person name="Lipzen A."/>
            <person name="Clum A."/>
            <person name="Drula E."/>
            <person name="Henrissat B."/>
            <person name="Kohler A."/>
            <person name="Grigoriev I.V."/>
            <person name="Martin F.M."/>
            <person name="Hacquard S."/>
        </authorList>
    </citation>
    <scope>NUCLEOTIDE SEQUENCE</scope>
    <source>
        <strain evidence="1">MPI-SDFR-AT-0073</strain>
    </source>
</reference>
<dbReference type="EMBL" id="JAGPXC010000003">
    <property type="protein sequence ID" value="KAH6655341.1"/>
    <property type="molecule type" value="Genomic_DNA"/>
</dbReference>
<comment type="caution">
    <text evidence="1">The sequence shown here is derived from an EMBL/GenBank/DDBJ whole genome shotgun (WGS) entry which is preliminary data.</text>
</comment>
<gene>
    <name evidence="1" type="ORF">BKA67DRAFT_234225</name>
</gene>
<evidence type="ECO:0000313" key="2">
    <source>
        <dbReference type="Proteomes" id="UP000758603"/>
    </source>
</evidence>
<sequence>MLLSVHELCTVCTAWRALQASNSISYGQRATQAWKSLDGVRLPHTTTDTTPAFLPGLPPATTSVQNAPCRSLAAPALAQGMVQCTGEGRYFGKYFLPGKLSTYSSTTGSSACWGWGLCRPGVVPALFFVSDQMSPRDFDATIPQSLCSVKYLRKESSIVQCVGSCPFSPRQPTCSAHCTLISIRSSKRLRTPPCTSLVPVIYLGVVCLNQAEELPYYLQAGSLSAMPLHLPHFS</sequence>
<accession>A0A9P8ZXV8</accession>